<sequence>MAYICLARSGCWLVPAIYTFHSENKVNYLSPSEICHFFLIFLAIEEVNLCYFVQPCILIKKYLKTSHLKRRPYERYLITVHSRKLAGPWNATGDVYKYNT</sequence>
<dbReference type="AlphaFoldDB" id="A0A8K0DEM3"/>
<accession>A0A8K0DEM3</accession>
<protein>
    <submittedName>
        <fullName evidence="1">Uncharacterized protein</fullName>
    </submittedName>
</protein>
<evidence type="ECO:0000313" key="2">
    <source>
        <dbReference type="Proteomes" id="UP000801492"/>
    </source>
</evidence>
<dbReference type="EMBL" id="VTPC01002897">
    <property type="protein sequence ID" value="KAF2899305.1"/>
    <property type="molecule type" value="Genomic_DNA"/>
</dbReference>
<comment type="caution">
    <text evidence="1">The sequence shown here is derived from an EMBL/GenBank/DDBJ whole genome shotgun (WGS) entry which is preliminary data.</text>
</comment>
<evidence type="ECO:0000313" key="1">
    <source>
        <dbReference type="EMBL" id="KAF2899305.1"/>
    </source>
</evidence>
<proteinExistence type="predicted"/>
<name>A0A8K0DEM3_IGNLU</name>
<keyword evidence="2" id="KW-1185">Reference proteome</keyword>
<reference evidence="1" key="1">
    <citation type="submission" date="2019-08" db="EMBL/GenBank/DDBJ databases">
        <title>The genome of the North American firefly Photinus pyralis.</title>
        <authorList>
            <consortium name="Photinus pyralis genome working group"/>
            <person name="Fallon T.R."/>
            <person name="Sander Lower S.E."/>
            <person name="Weng J.-K."/>
        </authorList>
    </citation>
    <scope>NUCLEOTIDE SEQUENCE</scope>
    <source>
        <strain evidence="1">TRF0915ILg1</strain>
        <tissue evidence="1">Whole body</tissue>
    </source>
</reference>
<gene>
    <name evidence="1" type="ORF">ILUMI_06869</name>
</gene>
<dbReference type="Proteomes" id="UP000801492">
    <property type="component" value="Unassembled WGS sequence"/>
</dbReference>
<organism evidence="1 2">
    <name type="scientific">Ignelater luminosus</name>
    <name type="common">Cucubano</name>
    <name type="synonym">Pyrophorus luminosus</name>
    <dbReference type="NCBI Taxonomy" id="2038154"/>
    <lineage>
        <taxon>Eukaryota</taxon>
        <taxon>Metazoa</taxon>
        <taxon>Ecdysozoa</taxon>
        <taxon>Arthropoda</taxon>
        <taxon>Hexapoda</taxon>
        <taxon>Insecta</taxon>
        <taxon>Pterygota</taxon>
        <taxon>Neoptera</taxon>
        <taxon>Endopterygota</taxon>
        <taxon>Coleoptera</taxon>
        <taxon>Polyphaga</taxon>
        <taxon>Elateriformia</taxon>
        <taxon>Elateroidea</taxon>
        <taxon>Elateridae</taxon>
        <taxon>Agrypninae</taxon>
        <taxon>Pyrophorini</taxon>
        <taxon>Ignelater</taxon>
    </lineage>
</organism>